<dbReference type="Proteomes" id="UP000644693">
    <property type="component" value="Unassembled WGS sequence"/>
</dbReference>
<evidence type="ECO:0000313" key="2">
    <source>
        <dbReference type="EMBL" id="GHD28828.1"/>
    </source>
</evidence>
<keyword evidence="1" id="KW-1133">Transmembrane helix</keyword>
<feature type="transmembrane region" description="Helical" evidence="1">
    <location>
        <begin position="57"/>
        <end position="76"/>
    </location>
</feature>
<dbReference type="AlphaFoldDB" id="A0A918XF20"/>
<dbReference type="PANTHER" id="PTHR32251">
    <property type="entry name" value="3-OXO-5-ALPHA-STEROID 4-DEHYDROGENASE"/>
    <property type="match status" value="1"/>
</dbReference>
<gene>
    <name evidence="2" type="primary">yfhH</name>
    <name evidence="2" type="ORF">GCM10007053_08610</name>
</gene>
<reference evidence="2" key="1">
    <citation type="journal article" date="2014" name="Int. J. Syst. Evol. Microbiol.">
        <title>Complete genome sequence of Corynebacterium casei LMG S-19264T (=DSM 44701T), isolated from a smear-ripened cheese.</title>
        <authorList>
            <consortium name="US DOE Joint Genome Institute (JGI-PGF)"/>
            <person name="Walter F."/>
            <person name="Albersmeier A."/>
            <person name="Kalinowski J."/>
            <person name="Ruckert C."/>
        </authorList>
    </citation>
    <scope>NUCLEOTIDE SEQUENCE</scope>
    <source>
        <strain evidence="2">KCTC 23430</strain>
    </source>
</reference>
<proteinExistence type="predicted"/>
<protein>
    <submittedName>
        <fullName evidence="2">Steroid 5-alpha reductase</fullName>
    </submittedName>
</protein>
<accession>A0A918XF20</accession>
<feature type="transmembrane region" description="Helical" evidence="1">
    <location>
        <begin position="206"/>
        <end position="224"/>
    </location>
</feature>
<dbReference type="GO" id="GO:0016020">
    <property type="term" value="C:membrane"/>
    <property type="evidence" value="ECO:0007669"/>
    <property type="project" value="TreeGrafter"/>
</dbReference>
<feature type="transmembrane region" description="Helical" evidence="1">
    <location>
        <begin position="230"/>
        <end position="251"/>
    </location>
</feature>
<name>A0A918XF20_9GAMM</name>
<reference evidence="2" key="2">
    <citation type="submission" date="2020-09" db="EMBL/GenBank/DDBJ databases">
        <authorList>
            <person name="Sun Q."/>
            <person name="Kim S."/>
        </authorList>
    </citation>
    <scope>NUCLEOTIDE SEQUENCE</scope>
    <source>
        <strain evidence="2">KCTC 23430</strain>
    </source>
</reference>
<evidence type="ECO:0000256" key="1">
    <source>
        <dbReference type="SAM" id="Phobius"/>
    </source>
</evidence>
<dbReference type="EMBL" id="BMYM01000001">
    <property type="protein sequence ID" value="GHD28828.1"/>
    <property type="molecule type" value="Genomic_DNA"/>
</dbReference>
<comment type="caution">
    <text evidence="2">The sequence shown here is derived from an EMBL/GenBank/DDBJ whole genome shotgun (WGS) entry which is preliminary data.</text>
</comment>
<keyword evidence="3" id="KW-1185">Reference proteome</keyword>
<dbReference type="InterPro" id="IPR010721">
    <property type="entry name" value="UstE-like"/>
</dbReference>
<keyword evidence="1" id="KW-0472">Membrane</keyword>
<feature type="transmembrane region" description="Helical" evidence="1">
    <location>
        <begin position="82"/>
        <end position="103"/>
    </location>
</feature>
<evidence type="ECO:0000313" key="3">
    <source>
        <dbReference type="Proteomes" id="UP000644693"/>
    </source>
</evidence>
<feature type="transmembrane region" description="Helical" evidence="1">
    <location>
        <begin position="29"/>
        <end position="50"/>
    </location>
</feature>
<dbReference type="PANTHER" id="PTHR32251:SF17">
    <property type="entry name" value="STEROID 5-ALPHA REDUCTASE C-TERMINAL DOMAIN-CONTAINING PROTEIN"/>
    <property type="match status" value="1"/>
</dbReference>
<feature type="transmembrane region" description="Helical" evidence="1">
    <location>
        <begin position="153"/>
        <end position="176"/>
    </location>
</feature>
<sequence>MLNILTVVVLGAAVSVAGGLTGAYVAGVPVMVICAALAFAIQWVAFVPAFLKQTERFYDLVGSLTYLSVTGLAVYLTPEQSIRSVLIAVCIGVWAIRLGSFLVRRISQDGSDSRFDKIKPNPLRFLFTWSLQGLWVVMTAACGWAAITSGSTAPFGVAGVVGIVIWICGFAIEVMADRQKRVHRAQYGSGTFITTGLWRYSRHPNYFGEIVLWSGIAVMALPALQGWAWATLISPLFVFVLLTRISGIPMLQAKGKKRWGENPEYQAYLNATPVLVPFLGRKG</sequence>
<organism evidence="2 3">
    <name type="scientific">Parahalioglobus pacificus</name>
    <dbReference type="NCBI Taxonomy" id="930806"/>
    <lineage>
        <taxon>Bacteria</taxon>
        <taxon>Pseudomonadati</taxon>
        <taxon>Pseudomonadota</taxon>
        <taxon>Gammaproteobacteria</taxon>
        <taxon>Cellvibrionales</taxon>
        <taxon>Halieaceae</taxon>
        <taxon>Parahalioglobus</taxon>
    </lineage>
</organism>
<dbReference type="RefSeq" id="WP_189475445.1">
    <property type="nucleotide sequence ID" value="NZ_BMYM01000001.1"/>
</dbReference>
<dbReference type="Pfam" id="PF06966">
    <property type="entry name" value="DUF1295"/>
    <property type="match status" value="1"/>
</dbReference>
<feature type="transmembrane region" description="Helical" evidence="1">
    <location>
        <begin position="123"/>
        <end position="147"/>
    </location>
</feature>
<dbReference type="PROSITE" id="PS50244">
    <property type="entry name" value="S5A_REDUCTASE"/>
    <property type="match status" value="1"/>
</dbReference>
<dbReference type="Gene3D" id="1.20.120.1630">
    <property type="match status" value="1"/>
</dbReference>
<keyword evidence="1" id="KW-0812">Transmembrane</keyword>